<comment type="catalytic activity">
    <reaction evidence="1">
        <text>S-ubiquitinyl-[E2 ubiquitin-conjugating enzyme]-L-cysteine + [acceptor protein]-L-lysine = [E2 ubiquitin-conjugating enzyme]-L-cysteine + N(6)-ubiquitinyl-[acceptor protein]-L-lysine.</text>
        <dbReference type="EC" id="2.3.2.27"/>
    </reaction>
</comment>
<dbReference type="GO" id="GO:0008270">
    <property type="term" value="F:zinc ion binding"/>
    <property type="evidence" value="ECO:0007669"/>
    <property type="project" value="UniProtKB-KW"/>
</dbReference>
<evidence type="ECO:0000256" key="18">
    <source>
        <dbReference type="SAM" id="SignalP"/>
    </source>
</evidence>
<keyword evidence="10" id="KW-0833">Ubl conjugation pathway</keyword>
<keyword evidence="11" id="KW-0862">Zinc</keyword>
<evidence type="ECO:0000256" key="7">
    <source>
        <dbReference type="ARBA" id="ARBA00022723"/>
    </source>
</evidence>
<keyword evidence="6 17" id="KW-0812">Transmembrane</keyword>
<dbReference type="GO" id="GO:0016020">
    <property type="term" value="C:membrane"/>
    <property type="evidence" value="ECO:0007669"/>
    <property type="project" value="UniProtKB-SubCell"/>
</dbReference>
<evidence type="ECO:0000256" key="17">
    <source>
        <dbReference type="SAM" id="Phobius"/>
    </source>
</evidence>
<evidence type="ECO:0000256" key="16">
    <source>
        <dbReference type="SAM" id="MobiDB-lite"/>
    </source>
</evidence>
<protein>
    <recommendedName>
        <fullName evidence="4">RING-type E3 ubiquitin transferase</fullName>
        <ecNumber evidence="4">2.3.2.27</ecNumber>
    </recommendedName>
</protein>
<dbReference type="GO" id="GO:0061630">
    <property type="term" value="F:ubiquitin protein ligase activity"/>
    <property type="evidence" value="ECO:0007669"/>
    <property type="project" value="UniProtKB-EC"/>
</dbReference>
<evidence type="ECO:0000256" key="3">
    <source>
        <dbReference type="ARBA" id="ARBA00004906"/>
    </source>
</evidence>
<reference evidence="21" key="2">
    <citation type="submission" date="2025-08" db="UniProtKB">
        <authorList>
            <consortium name="RefSeq"/>
        </authorList>
    </citation>
    <scope>IDENTIFICATION</scope>
    <source>
        <tissue evidence="21">Leaf</tissue>
    </source>
</reference>
<dbReference type="AlphaFoldDB" id="A0A9R0JM23"/>
<evidence type="ECO:0000256" key="15">
    <source>
        <dbReference type="PROSITE-ProRule" id="PRU00175"/>
    </source>
</evidence>
<dbReference type="OrthoDB" id="899952at2759"/>
<dbReference type="SMART" id="SM00184">
    <property type="entry name" value="RING"/>
    <property type="match status" value="1"/>
</dbReference>
<feature type="transmembrane region" description="Helical" evidence="17">
    <location>
        <begin position="212"/>
        <end position="233"/>
    </location>
</feature>
<evidence type="ECO:0000256" key="1">
    <source>
        <dbReference type="ARBA" id="ARBA00000900"/>
    </source>
</evidence>
<evidence type="ECO:0000313" key="21">
    <source>
        <dbReference type="RefSeq" id="XP_021839725.1"/>
    </source>
</evidence>
<keyword evidence="9 15" id="KW-0863">Zinc-finger</keyword>
<name>A0A9R0JM23_SPIOL</name>
<comment type="pathway">
    <text evidence="3">Protein modification; protein ubiquitination.</text>
</comment>
<accession>A0A9R0JM23</accession>
<dbReference type="Proteomes" id="UP000813463">
    <property type="component" value="Chromosome 3"/>
</dbReference>
<feature type="signal peptide" evidence="18">
    <location>
        <begin position="1"/>
        <end position="26"/>
    </location>
</feature>
<dbReference type="Pfam" id="PF13947">
    <property type="entry name" value="GUB_WAK_bind"/>
    <property type="match status" value="1"/>
</dbReference>
<evidence type="ECO:0000256" key="4">
    <source>
        <dbReference type="ARBA" id="ARBA00012483"/>
    </source>
</evidence>
<dbReference type="Gene3D" id="3.30.40.10">
    <property type="entry name" value="Zinc/RING finger domain, C3HC4 (zinc finger)"/>
    <property type="match status" value="1"/>
</dbReference>
<dbReference type="PANTHER" id="PTHR46279:SF10">
    <property type="entry name" value="RING-TYPE E3 UBIQUITIN TRANSFERASE"/>
    <property type="match status" value="1"/>
</dbReference>
<keyword evidence="13 17" id="KW-0472">Membrane</keyword>
<comment type="subcellular location">
    <subcellularLocation>
        <location evidence="2">Membrane</location>
        <topology evidence="2">Single-pass membrane protein</topology>
    </subcellularLocation>
</comment>
<dbReference type="Pfam" id="PF13639">
    <property type="entry name" value="zf-RING_2"/>
    <property type="match status" value="1"/>
</dbReference>
<evidence type="ECO:0000256" key="5">
    <source>
        <dbReference type="ARBA" id="ARBA00022679"/>
    </source>
</evidence>
<sequence>MKKSIKLIIFHLIYLYFLCKPKMINSIACCKTMKCKGIDIKFPFWLKHRQPKSCGFQGFDLYCDDKLGPLLELPKTGNFTVKEIYHRSYSRHVELSDPNGCLPQKLFSLDLDKTPFRVSQTKEFSVYNCSVEAVDELFSGSDKIDCLSGSNYSIVIPNSIISYTFGFSSHCKLMKVVPLPANGFVNSYFPILSSLHLTWDDEQMCKLPDRSWVTPVAIVSCLILICGCCFWFARMSRGNNEQPTISTTHSNHAVSHGQTSTPSDVPGLDQITISSYPVVVIGKSRRLIKSGDDKCSICLSDYIPGDTLKILPDCLHRFHVDCIDLWLSNRATCPVCRTTPPHNS</sequence>
<evidence type="ECO:0000256" key="12">
    <source>
        <dbReference type="ARBA" id="ARBA00022989"/>
    </source>
</evidence>
<feature type="domain" description="RING-type" evidence="19">
    <location>
        <begin position="295"/>
        <end position="337"/>
    </location>
</feature>
<dbReference type="InterPro" id="IPR001841">
    <property type="entry name" value="Znf_RING"/>
</dbReference>
<feature type="region of interest" description="Disordered" evidence="16">
    <location>
        <begin position="243"/>
        <end position="263"/>
    </location>
</feature>
<dbReference type="KEGG" id="soe:110779536"/>
<dbReference type="SUPFAM" id="SSF57850">
    <property type="entry name" value="RING/U-box"/>
    <property type="match status" value="1"/>
</dbReference>
<keyword evidence="12 17" id="KW-1133">Transmembrane helix</keyword>
<feature type="chain" id="PRO_5040252677" description="RING-type E3 ubiquitin transferase" evidence="18">
    <location>
        <begin position="27"/>
        <end position="344"/>
    </location>
</feature>
<dbReference type="PROSITE" id="PS50089">
    <property type="entry name" value="ZF_RING_2"/>
    <property type="match status" value="1"/>
</dbReference>
<evidence type="ECO:0000313" key="20">
    <source>
        <dbReference type="Proteomes" id="UP000813463"/>
    </source>
</evidence>
<dbReference type="CDD" id="cd16461">
    <property type="entry name" value="RING-H2_EL5-like"/>
    <property type="match status" value="1"/>
</dbReference>
<proteinExistence type="inferred from homology"/>
<dbReference type="RefSeq" id="XP_021839725.1">
    <property type="nucleotide sequence ID" value="XM_021984033.2"/>
</dbReference>
<evidence type="ECO:0000256" key="8">
    <source>
        <dbReference type="ARBA" id="ARBA00022729"/>
    </source>
</evidence>
<keyword evidence="8 18" id="KW-0732">Signal</keyword>
<dbReference type="InterPro" id="IPR046948">
    <property type="entry name" value="ATL20-22-like"/>
</dbReference>
<evidence type="ECO:0000256" key="6">
    <source>
        <dbReference type="ARBA" id="ARBA00022692"/>
    </source>
</evidence>
<dbReference type="EC" id="2.3.2.27" evidence="4"/>
<reference evidence="20" key="1">
    <citation type="journal article" date="2021" name="Nat. Commun.">
        <title>Genomic analyses provide insights into spinach domestication and the genetic basis of agronomic traits.</title>
        <authorList>
            <person name="Cai X."/>
            <person name="Sun X."/>
            <person name="Xu C."/>
            <person name="Sun H."/>
            <person name="Wang X."/>
            <person name="Ge C."/>
            <person name="Zhang Z."/>
            <person name="Wang Q."/>
            <person name="Fei Z."/>
            <person name="Jiao C."/>
            <person name="Wang Q."/>
        </authorList>
    </citation>
    <scope>NUCLEOTIDE SEQUENCE [LARGE SCALE GENOMIC DNA]</scope>
    <source>
        <strain evidence="20">cv. Varoflay</strain>
    </source>
</reference>
<evidence type="ECO:0000256" key="9">
    <source>
        <dbReference type="ARBA" id="ARBA00022771"/>
    </source>
</evidence>
<organism evidence="20 21">
    <name type="scientific">Spinacia oleracea</name>
    <name type="common">Spinach</name>
    <dbReference type="NCBI Taxonomy" id="3562"/>
    <lineage>
        <taxon>Eukaryota</taxon>
        <taxon>Viridiplantae</taxon>
        <taxon>Streptophyta</taxon>
        <taxon>Embryophyta</taxon>
        <taxon>Tracheophyta</taxon>
        <taxon>Spermatophyta</taxon>
        <taxon>Magnoliopsida</taxon>
        <taxon>eudicotyledons</taxon>
        <taxon>Gunneridae</taxon>
        <taxon>Pentapetalae</taxon>
        <taxon>Caryophyllales</taxon>
        <taxon>Chenopodiaceae</taxon>
        <taxon>Chenopodioideae</taxon>
        <taxon>Anserineae</taxon>
        <taxon>Spinacia</taxon>
    </lineage>
</organism>
<evidence type="ECO:0000259" key="19">
    <source>
        <dbReference type="PROSITE" id="PS50089"/>
    </source>
</evidence>
<evidence type="ECO:0000256" key="2">
    <source>
        <dbReference type="ARBA" id="ARBA00004167"/>
    </source>
</evidence>
<keyword evidence="7" id="KW-0479">Metal-binding</keyword>
<keyword evidence="20" id="KW-1185">Reference proteome</keyword>
<evidence type="ECO:0000256" key="13">
    <source>
        <dbReference type="ARBA" id="ARBA00023136"/>
    </source>
</evidence>
<gene>
    <name evidence="21" type="primary">LOC110779536</name>
</gene>
<comment type="similarity">
    <text evidence="14">Belongs to the RING-type zinc finger family. ATL subfamily.</text>
</comment>
<dbReference type="InterPro" id="IPR013083">
    <property type="entry name" value="Znf_RING/FYVE/PHD"/>
</dbReference>
<dbReference type="GO" id="GO:0030247">
    <property type="term" value="F:polysaccharide binding"/>
    <property type="evidence" value="ECO:0007669"/>
    <property type="project" value="InterPro"/>
</dbReference>
<keyword evidence="5" id="KW-0808">Transferase</keyword>
<evidence type="ECO:0000256" key="11">
    <source>
        <dbReference type="ARBA" id="ARBA00022833"/>
    </source>
</evidence>
<evidence type="ECO:0000256" key="14">
    <source>
        <dbReference type="ARBA" id="ARBA00024209"/>
    </source>
</evidence>
<evidence type="ECO:0000256" key="10">
    <source>
        <dbReference type="ARBA" id="ARBA00022786"/>
    </source>
</evidence>
<dbReference type="GeneID" id="110779536"/>
<dbReference type="InterPro" id="IPR025287">
    <property type="entry name" value="WAK_GUB"/>
</dbReference>
<dbReference type="PANTHER" id="PTHR46279">
    <property type="entry name" value="RING/U-BOX SUPERFAMILY PROTEIN"/>
    <property type="match status" value="1"/>
</dbReference>